<accession>A0ABT4XGG5</accession>
<dbReference type="Proteomes" id="UP001212042">
    <property type="component" value="Unassembled WGS sequence"/>
</dbReference>
<keyword evidence="3" id="KW-1185">Reference proteome</keyword>
<evidence type="ECO:0000313" key="3">
    <source>
        <dbReference type="Proteomes" id="UP001212042"/>
    </source>
</evidence>
<reference evidence="2 3" key="1">
    <citation type="submission" date="2023-01" db="EMBL/GenBank/DDBJ databases">
        <title>Pseudomonas SA3-5T sp. nov., isolated from tidal flat sediment.</title>
        <authorList>
            <person name="Kim H.S."/>
            <person name="Kim J.-S."/>
            <person name="Suh M.K."/>
            <person name="Eom M.K."/>
            <person name="Lee J.-S."/>
        </authorList>
    </citation>
    <scope>NUCLEOTIDE SEQUENCE [LARGE SCALE GENOMIC DNA]</scope>
    <source>
        <strain evidence="2 3">SA3-5</strain>
    </source>
</reference>
<evidence type="ECO:0000313" key="2">
    <source>
        <dbReference type="EMBL" id="MDA7087311.1"/>
    </source>
</evidence>
<comment type="caution">
    <text evidence="2">The sequence shown here is derived from an EMBL/GenBank/DDBJ whole genome shotgun (WGS) entry which is preliminary data.</text>
</comment>
<sequence length="128" mass="13751">MINGVSAPSPALTTQGSIPSRSSPADIRAYLDFQILFSRVTSGQQPRITAEAAGDPQVGTEVAPAGIEQDNDFQEFIAQRQLELSLRLNAEPKQVDRLTLMLLADAFSAGSQSAPITPEPLRYPLTLV</sequence>
<organism evidence="2 3">
    <name type="scientific">Pseudomonas aestuarii</name>
    <dbReference type="NCBI Taxonomy" id="3018340"/>
    <lineage>
        <taxon>Bacteria</taxon>
        <taxon>Pseudomonadati</taxon>
        <taxon>Pseudomonadota</taxon>
        <taxon>Gammaproteobacteria</taxon>
        <taxon>Pseudomonadales</taxon>
        <taxon>Pseudomonadaceae</taxon>
        <taxon>Pseudomonas</taxon>
    </lineage>
</organism>
<dbReference type="EMBL" id="JAQJZJ010000005">
    <property type="protein sequence ID" value="MDA7087311.1"/>
    <property type="molecule type" value="Genomic_DNA"/>
</dbReference>
<name>A0ABT4XGG5_9PSED</name>
<proteinExistence type="predicted"/>
<protein>
    <submittedName>
        <fullName evidence="2">Uncharacterized protein</fullName>
    </submittedName>
</protein>
<feature type="region of interest" description="Disordered" evidence="1">
    <location>
        <begin position="1"/>
        <end position="22"/>
    </location>
</feature>
<evidence type="ECO:0000256" key="1">
    <source>
        <dbReference type="SAM" id="MobiDB-lite"/>
    </source>
</evidence>
<gene>
    <name evidence="2" type="ORF">PH586_13040</name>
</gene>
<feature type="compositionally biased region" description="Polar residues" evidence="1">
    <location>
        <begin position="11"/>
        <end position="22"/>
    </location>
</feature>
<dbReference type="RefSeq" id="WP_271348195.1">
    <property type="nucleotide sequence ID" value="NZ_JAQJZJ010000005.1"/>
</dbReference>